<dbReference type="EMBL" id="KT876107">
    <property type="protein sequence ID" value="ALR88605.1"/>
    <property type="molecule type" value="mRNA"/>
</dbReference>
<accession>A0A0U2UN61</accession>
<reference evidence="8" key="1">
    <citation type="journal article" date="2015" name="Nature">
        <title>Hemichordate genomes and deuterostome origins.</title>
        <authorList>
            <person name="Simakov O."/>
            <person name="Kawashima T."/>
            <person name="Marletaz F."/>
            <person name="Jenkins J."/>
            <person name="Koyanagi R."/>
            <person name="Mitros T."/>
            <person name="Hisata K."/>
            <person name="Bredeson J."/>
            <person name="Shoguchi E."/>
            <person name="Gyoja F."/>
            <person name="Yue J.X."/>
            <person name="Chen Y.C."/>
            <person name="Freeman R.M.Jr."/>
            <person name="Sasaki A."/>
            <person name="Hikosaka-Katayama T."/>
            <person name="Sato A."/>
            <person name="Fujie M."/>
            <person name="Baughman K.W."/>
            <person name="Levine J."/>
            <person name="Gonzalez P."/>
            <person name="Cameron C."/>
            <person name="Fritzenwanker J.H."/>
            <person name="Pani A.M."/>
            <person name="Goto H."/>
            <person name="Kanda M."/>
            <person name="Arakaki N."/>
            <person name="Yamasaki S."/>
            <person name="Qu J."/>
            <person name="Cree A."/>
            <person name="Ding Y."/>
            <person name="Dinh H.H."/>
            <person name="Dugan S."/>
            <person name="Holder M."/>
            <person name="Jhangiani S.N."/>
            <person name="Kovar C.L."/>
            <person name="Lee S.L."/>
            <person name="Lewis L.R."/>
            <person name="Morton D."/>
            <person name="Nazareth L.V."/>
            <person name="Okwuonu G."/>
            <person name="Santibanez J."/>
            <person name="Chen R."/>
            <person name="Richards S."/>
            <person name="Muzny D.M."/>
            <person name="Gillis A."/>
            <person name="Peshkin L."/>
            <person name="Wu M."/>
            <person name="Humphreys T."/>
            <person name="Su Y.H."/>
            <person name="Putnam N.H."/>
            <person name="Schmutz J."/>
            <person name="Fujiyama A."/>
            <person name="Yu J.K."/>
            <person name="Tagawa K."/>
            <person name="Worley K.C."/>
            <person name="Gibbs R.A."/>
            <person name="Kirschner M.W."/>
            <person name="Lowe C.J."/>
            <person name="Satoh N."/>
            <person name="Rokhsar D.S."/>
            <person name="Gerhart J."/>
        </authorList>
    </citation>
    <scope>NUCLEOTIDE SEQUENCE</scope>
</reference>
<keyword evidence="5 7" id="KW-1133">Transmembrane helix</keyword>
<comment type="subcellular location">
    <subcellularLocation>
        <location evidence="1">Membrane</location>
        <topology evidence="1">Single-pass membrane protein</topology>
    </subcellularLocation>
</comment>
<name>A0A0U2UN61_SACKO</name>
<dbReference type="PANTHER" id="PTHR31888">
    <property type="entry name" value="SMALL INTEGRAL MEMBRANE PROTEIN 19"/>
    <property type="match status" value="1"/>
</dbReference>
<evidence type="ECO:0000256" key="1">
    <source>
        <dbReference type="ARBA" id="ARBA00004167"/>
    </source>
</evidence>
<protein>
    <recommendedName>
        <fullName evidence="3">Small integral membrane protein 19</fullName>
    </recommendedName>
</protein>
<dbReference type="PANTHER" id="PTHR31888:SF1">
    <property type="entry name" value="SMALL INTEGRAL MEMBRANE PROTEIN 19"/>
    <property type="match status" value="1"/>
</dbReference>
<organism evidence="8">
    <name type="scientific">Saccoglossus kowalevskii</name>
    <name type="common">Acorn worm</name>
    <dbReference type="NCBI Taxonomy" id="10224"/>
    <lineage>
        <taxon>Eukaryota</taxon>
        <taxon>Metazoa</taxon>
        <taxon>Hemichordata</taxon>
        <taxon>Enteropneusta</taxon>
        <taxon>Harrimaniidae</taxon>
        <taxon>Saccoglossus</taxon>
    </lineage>
</organism>
<evidence type="ECO:0000256" key="6">
    <source>
        <dbReference type="ARBA" id="ARBA00023136"/>
    </source>
</evidence>
<comment type="similarity">
    <text evidence="2">Belongs to the SMIM19 family.</text>
</comment>
<keyword evidence="6 7" id="KW-0472">Membrane</keyword>
<evidence type="ECO:0000256" key="4">
    <source>
        <dbReference type="ARBA" id="ARBA00022692"/>
    </source>
</evidence>
<evidence type="ECO:0000313" key="8">
    <source>
        <dbReference type="EMBL" id="ALR88605.1"/>
    </source>
</evidence>
<dbReference type="InterPro" id="IPR029368">
    <property type="entry name" value="SMIM19"/>
</dbReference>
<evidence type="ECO:0000256" key="5">
    <source>
        <dbReference type="ARBA" id="ARBA00022989"/>
    </source>
</evidence>
<proteinExistence type="evidence at transcript level"/>
<dbReference type="AlphaFoldDB" id="A0A0U2UN61"/>
<dbReference type="OrthoDB" id="8663985at2759"/>
<dbReference type="Pfam" id="PF15117">
    <property type="entry name" value="UPF0697"/>
    <property type="match status" value="1"/>
</dbReference>
<dbReference type="GO" id="GO:0016020">
    <property type="term" value="C:membrane"/>
    <property type="evidence" value="ECO:0007669"/>
    <property type="project" value="UniProtKB-SubCell"/>
</dbReference>
<feature type="transmembrane region" description="Helical" evidence="7">
    <location>
        <begin position="31"/>
        <end position="48"/>
    </location>
</feature>
<sequence>MDDRQNDDRVFGEKFGQLPPEHVELMWNDATNIYIVVILLSFLLIWYFKKNKRKLLALLPYKFRTRDSLYADTTEKDEELKRVRLRQQLEMYYKTRKYESGQMPPPGQFNNGETVAVNIT</sequence>
<evidence type="ECO:0000256" key="3">
    <source>
        <dbReference type="ARBA" id="ARBA00017901"/>
    </source>
</evidence>
<keyword evidence="4 7" id="KW-0812">Transmembrane</keyword>
<evidence type="ECO:0000256" key="2">
    <source>
        <dbReference type="ARBA" id="ARBA00008977"/>
    </source>
</evidence>
<evidence type="ECO:0000256" key="7">
    <source>
        <dbReference type="SAM" id="Phobius"/>
    </source>
</evidence>